<reference evidence="2" key="1">
    <citation type="submission" date="2022-11" db="UniProtKB">
        <authorList>
            <consortium name="WormBaseParasite"/>
        </authorList>
    </citation>
    <scope>IDENTIFICATION</scope>
</reference>
<protein>
    <submittedName>
        <fullName evidence="2">Uncharacterized protein</fullName>
    </submittedName>
</protein>
<evidence type="ECO:0000313" key="1">
    <source>
        <dbReference type="Proteomes" id="UP000887580"/>
    </source>
</evidence>
<name>A0AC35GCK3_9BILA</name>
<evidence type="ECO:0000313" key="2">
    <source>
        <dbReference type="WBParaSite" id="PS1159_v2.g3708.t1"/>
    </source>
</evidence>
<sequence>MPVIRDYTIDNKHGYDYFSNFSNIHPSSKNSSNVKKTIYQIERQKLHTDRNCSSQDSGLENSTPEVSPPGAAQSSRNHWRNESESSLSSFTSDKFHSGGTSAITTTTTTKPVLPSTESIMTQKNFVSTKRSLAPSPPNETTAVQQFSSLTLETNQIECNANAKFLCRKDYSEAAICKAVVAQGALEETSAKVKAIPMTIRTAQTGGKYSSVRIEVEATRENHAKVAAIKSVSAKEHQKTTGNFKPMCELIDE</sequence>
<dbReference type="WBParaSite" id="PS1159_v2.g3708.t1">
    <property type="protein sequence ID" value="PS1159_v2.g3708.t1"/>
    <property type="gene ID" value="PS1159_v2.g3708"/>
</dbReference>
<organism evidence="1 2">
    <name type="scientific">Panagrolaimus sp. PS1159</name>
    <dbReference type="NCBI Taxonomy" id="55785"/>
    <lineage>
        <taxon>Eukaryota</taxon>
        <taxon>Metazoa</taxon>
        <taxon>Ecdysozoa</taxon>
        <taxon>Nematoda</taxon>
        <taxon>Chromadorea</taxon>
        <taxon>Rhabditida</taxon>
        <taxon>Tylenchina</taxon>
        <taxon>Panagrolaimomorpha</taxon>
        <taxon>Panagrolaimoidea</taxon>
        <taxon>Panagrolaimidae</taxon>
        <taxon>Panagrolaimus</taxon>
    </lineage>
</organism>
<proteinExistence type="predicted"/>
<dbReference type="Proteomes" id="UP000887580">
    <property type="component" value="Unplaced"/>
</dbReference>
<accession>A0AC35GCK3</accession>